<name>A0A6G1SQP4_9ACAR</name>
<dbReference type="Pfam" id="PF00481">
    <property type="entry name" value="PP2C"/>
    <property type="match status" value="2"/>
</dbReference>
<dbReference type="InterPro" id="IPR000222">
    <property type="entry name" value="PP2C_BS"/>
</dbReference>
<dbReference type="GO" id="GO:0005739">
    <property type="term" value="C:mitochondrion"/>
    <property type="evidence" value="ECO:0007669"/>
    <property type="project" value="TreeGrafter"/>
</dbReference>
<feature type="compositionally biased region" description="Low complexity" evidence="5">
    <location>
        <begin position="97"/>
        <end position="106"/>
    </location>
</feature>
<dbReference type="InterPro" id="IPR036457">
    <property type="entry name" value="PPM-type-like_dom_sf"/>
</dbReference>
<evidence type="ECO:0000256" key="2">
    <source>
        <dbReference type="ARBA" id="ARBA00022801"/>
    </source>
</evidence>
<dbReference type="InterPro" id="IPR015655">
    <property type="entry name" value="PP2C"/>
</dbReference>
<evidence type="ECO:0000256" key="3">
    <source>
        <dbReference type="ARBA" id="ARBA00022912"/>
    </source>
</evidence>
<dbReference type="PROSITE" id="PS51746">
    <property type="entry name" value="PPM_2"/>
    <property type="match status" value="1"/>
</dbReference>
<evidence type="ECO:0000256" key="1">
    <source>
        <dbReference type="ARBA" id="ARBA00022723"/>
    </source>
</evidence>
<keyword evidence="2 4" id="KW-0378">Hydrolase</keyword>
<keyword evidence="1" id="KW-0479">Metal-binding</keyword>
<dbReference type="InterPro" id="IPR001932">
    <property type="entry name" value="PPM-type_phosphatase-like_dom"/>
</dbReference>
<accession>A0A6G1SQP4</accession>
<evidence type="ECO:0000313" key="7">
    <source>
        <dbReference type="EMBL" id="MDE52521.1"/>
    </source>
</evidence>
<proteinExistence type="inferred from homology"/>
<sequence>MFNKFKNALYGASTNNDSPMGIGYTDYNDTVIGKRIRGALTRSSSFRDELLSEVTKSRLNNNNNNNNTDSSSTSYTGLQRVRSQMLRRTTITEEESSTNTTTNTTSASFGQHSKRNQSTTTDSKGLIQKVAKFRYTRPEFLQLKTDDEISVSADHQIRPIILPRDVSRLPWLSGYAECINAGKSAKNEDQAVCYQDVVVGINSRPDNIKGQLPFTIFGLYDGHAGNAVAVAAAAQLHHIISEKLRHVADILLALEFAYEDSSYNNDDEEFEDCISSPTTRKNKSSSVQNDDDDVDDQPTNSVEMRPLNDADETDIDIDIITNDENVKVPVDSMDAKTSTHESECSEKPAHSLDVNNELSSQIPEPSPQSLQLETTEQNDDKSGNAQSNPEAVSKFNEKTNQVEPNSTTTTTITANDTTTTTTNTPDESFSAGLRLENAFLASVIDITRNNITVESLVKGALESSFWEMDEIIGRDKEFYKMPGGCAAIVSLFILGKLYVCNAGDSRAIVCKGNQVIPMSFDFTPTSERERILRLGQQRPELLGNDFTHLEFIRRPTRKDLGKRMLYRDAYMTGWSMKEISYDDLKFPLVWGEGKRSRLCACIGLSRGFGDHELRTQYGSVAIKPFLTPEPEVRVLDLESANDLASDDVLIQASDGLWDVATNQEIYELVKRSLSIDNEVARSKYRYISVAQDLVGWSRGWTTENCSWRMSDGRFASMDDISVFVVPLKQYRDEYLEWKRLRNEATVPTTRRSPGSDKE</sequence>
<reference evidence="7" key="1">
    <citation type="submission" date="2018-10" db="EMBL/GenBank/DDBJ databases">
        <title>Transcriptome assembly of Aceria tosichella (Wheat curl mite) Type 2.</title>
        <authorList>
            <person name="Scully E.D."/>
            <person name="Geib S.M."/>
            <person name="Palmer N.A."/>
            <person name="Gupta A.K."/>
            <person name="Sarath G."/>
            <person name="Tatineni S."/>
        </authorList>
    </citation>
    <scope>NUCLEOTIDE SEQUENCE</scope>
    <source>
        <strain evidence="7">LincolnNE</strain>
    </source>
</reference>
<dbReference type="EMBL" id="GGYP01007750">
    <property type="protein sequence ID" value="MDE52521.1"/>
    <property type="molecule type" value="Transcribed_RNA"/>
</dbReference>
<comment type="similarity">
    <text evidence="4">Belongs to the PP2C family.</text>
</comment>
<feature type="compositionally biased region" description="Polar residues" evidence="5">
    <location>
        <begin position="68"/>
        <end position="77"/>
    </location>
</feature>
<dbReference type="PANTHER" id="PTHR13832">
    <property type="entry name" value="PROTEIN PHOSPHATASE 2C"/>
    <property type="match status" value="1"/>
</dbReference>
<feature type="domain" description="PPM-type phosphatase" evidence="6">
    <location>
        <begin position="172"/>
        <end position="727"/>
    </location>
</feature>
<feature type="compositionally biased region" description="Polar residues" evidence="5">
    <location>
        <begin position="107"/>
        <end position="123"/>
    </location>
</feature>
<evidence type="ECO:0000256" key="5">
    <source>
        <dbReference type="SAM" id="MobiDB-lite"/>
    </source>
</evidence>
<dbReference type="AlphaFoldDB" id="A0A6G1SQP4"/>
<gene>
    <name evidence="7" type="primary">PPM1H_1</name>
    <name evidence="7" type="ORF">g.6656</name>
</gene>
<protein>
    <submittedName>
        <fullName evidence="7">Protein phosphatase 1H</fullName>
    </submittedName>
</protein>
<feature type="region of interest" description="Disordered" evidence="5">
    <location>
        <begin position="265"/>
        <end position="321"/>
    </location>
</feature>
<dbReference type="CDD" id="cd00143">
    <property type="entry name" value="PP2Cc"/>
    <property type="match status" value="1"/>
</dbReference>
<feature type="region of interest" description="Disordered" evidence="5">
    <location>
        <begin position="357"/>
        <end position="428"/>
    </location>
</feature>
<dbReference type="SMART" id="SM00332">
    <property type="entry name" value="PP2Cc"/>
    <property type="match status" value="1"/>
</dbReference>
<evidence type="ECO:0000256" key="4">
    <source>
        <dbReference type="RuleBase" id="RU003465"/>
    </source>
</evidence>
<feature type="compositionally biased region" description="Low complexity" evidence="5">
    <location>
        <begin position="407"/>
        <end position="424"/>
    </location>
</feature>
<feature type="region of interest" description="Disordered" evidence="5">
    <location>
        <begin position="57"/>
        <end position="123"/>
    </location>
</feature>
<dbReference type="GO" id="GO:0004741">
    <property type="term" value="F:[pyruvate dehydrogenase (acetyl-transferring)]-phosphatase activity"/>
    <property type="evidence" value="ECO:0007669"/>
    <property type="project" value="TreeGrafter"/>
</dbReference>
<organism evidence="7">
    <name type="scientific">Aceria tosichella</name>
    <name type="common">wheat curl mite</name>
    <dbReference type="NCBI Taxonomy" id="561515"/>
    <lineage>
        <taxon>Eukaryota</taxon>
        <taxon>Metazoa</taxon>
        <taxon>Ecdysozoa</taxon>
        <taxon>Arthropoda</taxon>
        <taxon>Chelicerata</taxon>
        <taxon>Arachnida</taxon>
        <taxon>Acari</taxon>
        <taxon>Acariformes</taxon>
        <taxon>Trombidiformes</taxon>
        <taxon>Prostigmata</taxon>
        <taxon>Eupodina</taxon>
        <taxon>Eriophyoidea</taxon>
        <taxon>Eriophyidae</taxon>
        <taxon>Eriophyinae</taxon>
        <taxon>Aceriini</taxon>
        <taxon>Aceria</taxon>
    </lineage>
</organism>
<feature type="compositionally biased region" description="Polar residues" evidence="5">
    <location>
        <begin position="357"/>
        <end position="375"/>
    </location>
</feature>
<evidence type="ECO:0000259" key="6">
    <source>
        <dbReference type="PROSITE" id="PS51746"/>
    </source>
</evidence>
<dbReference type="Gene3D" id="3.60.40.10">
    <property type="entry name" value="PPM-type phosphatase domain"/>
    <property type="match status" value="2"/>
</dbReference>
<dbReference type="PANTHER" id="PTHR13832:SF354">
    <property type="entry name" value="GM14138P"/>
    <property type="match status" value="1"/>
</dbReference>
<dbReference type="GO" id="GO:0046872">
    <property type="term" value="F:metal ion binding"/>
    <property type="evidence" value="ECO:0007669"/>
    <property type="project" value="UniProtKB-KW"/>
</dbReference>
<keyword evidence="3 4" id="KW-0904">Protein phosphatase</keyword>
<dbReference type="SUPFAM" id="SSF81606">
    <property type="entry name" value="PP2C-like"/>
    <property type="match status" value="1"/>
</dbReference>
<dbReference type="PROSITE" id="PS01032">
    <property type="entry name" value="PPM_1"/>
    <property type="match status" value="1"/>
</dbReference>